<comment type="cofactor">
    <cofactor evidence="1">
        <name>Zn(2+)</name>
        <dbReference type="ChEBI" id="CHEBI:29105"/>
    </cofactor>
</comment>
<keyword evidence="17" id="KW-1185">Reference proteome</keyword>
<evidence type="ECO:0000256" key="5">
    <source>
        <dbReference type="ARBA" id="ARBA00014738"/>
    </source>
</evidence>
<dbReference type="STRING" id="2880.D7FX39"/>
<dbReference type="SUPFAM" id="SSF52374">
    <property type="entry name" value="Nucleotidylyl transferase"/>
    <property type="match status" value="1"/>
</dbReference>
<keyword evidence="6" id="KW-0963">Cytoplasm</keyword>
<dbReference type="CDD" id="cd00672">
    <property type="entry name" value="CysRS_core"/>
    <property type="match status" value="1"/>
</dbReference>
<dbReference type="OrthoDB" id="438179at2759"/>
<dbReference type="PANTHER" id="PTHR10890">
    <property type="entry name" value="CYSTEINYL-TRNA SYNTHETASE"/>
    <property type="match status" value="1"/>
</dbReference>
<dbReference type="AlphaFoldDB" id="D7FX39"/>
<dbReference type="Pfam" id="PF09190">
    <property type="entry name" value="DALR_2"/>
    <property type="match status" value="1"/>
</dbReference>
<accession>D7FX39</accession>
<dbReference type="GO" id="GO:0006423">
    <property type="term" value="P:cysteinyl-tRNA aminoacylation"/>
    <property type="evidence" value="ECO:0007669"/>
    <property type="project" value="InterPro"/>
</dbReference>
<keyword evidence="7 16" id="KW-0436">Ligase</keyword>
<dbReference type="PRINTS" id="PR00983">
    <property type="entry name" value="TRNASYNTHCYS"/>
</dbReference>
<sequence length="535" mass="58215">MGGAGEGGGGAGAEVESGLMLFNTEGRTKERFRPQDRRRVKFYSCGPTVYDMAHIGNFRAFLTYDVLKRWLLYQGFEVDHVCNLTDVDDKIIARMARDGVSLEELTGKYAKLFFDDLESLNIVPASRYPRATEHIDDIVEMVQGLIDKELAYKVNGSVYFRVSKHGKYGTLACLDTSGMEDGAGEGGGVNDAAEFESEKEDAKDFALWKGYKPEDGEVFWDTLLGKGRPGWHIECSAMARKFLGDTLDVHAGGIDLVFPHHENEVAQSEGFTGKPFCRCWVHNAFVNVDGEKMSKSKGNFLTLKSTLATALDVRAFRYLVVSSQYRTTLGFSMKSLQSAKNTLRRLDKLRVALEAAAAAGNEEERGDASEVSRELLEVVPKSLEGFDAGMNDDLNTPRAAASLFAVVKAGENALKRVRSANADGGDTAAAGGSPPQSLLPQVDAKYLLAALDRMDSVFGIFYEPAGYEAANTGGDSGGDGKEADLPGEMAELLARRLAARENKDWATADAVRDEIKALGYSVKDVKGKDPVVSRI</sequence>
<organism evidence="16 17">
    <name type="scientific">Ectocarpus siliculosus</name>
    <name type="common">Brown alga</name>
    <name type="synonym">Conferva siliculosa</name>
    <dbReference type="NCBI Taxonomy" id="2880"/>
    <lineage>
        <taxon>Eukaryota</taxon>
        <taxon>Sar</taxon>
        <taxon>Stramenopiles</taxon>
        <taxon>Ochrophyta</taxon>
        <taxon>PX clade</taxon>
        <taxon>Phaeophyceae</taxon>
        <taxon>Ectocarpales</taxon>
        <taxon>Ectocarpaceae</taxon>
        <taxon>Ectocarpus</taxon>
    </lineage>
</organism>
<evidence type="ECO:0000256" key="3">
    <source>
        <dbReference type="ARBA" id="ARBA00005594"/>
    </source>
</evidence>
<keyword evidence="10" id="KW-0862">Zinc</keyword>
<proteinExistence type="inferred from homology"/>
<dbReference type="SMART" id="SM00840">
    <property type="entry name" value="DALR_2"/>
    <property type="match status" value="1"/>
</dbReference>
<dbReference type="EMBL" id="FN649729">
    <property type="protein sequence ID" value="CBJ26372.1"/>
    <property type="molecule type" value="Genomic_DNA"/>
</dbReference>
<keyword evidence="12" id="KW-0648">Protein biosynthesis</keyword>
<dbReference type="FunFam" id="3.40.50.620:FF:000130">
    <property type="entry name" value="Cysteine--tRNA ligase"/>
    <property type="match status" value="1"/>
</dbReference>
<dbReference type="InterPro" id="IPR015803">
    <property type="entry name" value="Cys-tRNA-ligase"/>
</dbReference>
<keyword evidence="9" id="KW-0547">Nucleotide-binding</keyword>
<evidence type="ECO:0000256" key="13">
    <source>
        <dbReference type="ARBA" id="ARBA00023146"/>
    </source>
</evidence>
<protein>
    <recommendedName>
        <fullName evidence="5">Cysteine--tRNA ligase</fullName>
        <ecNumber evidence="4">6.1.1.16</ecNumber>
    </recommendedName>
    <alternativeName>
        <fullName evidence="14">Cysteinyl-tRNA synthetase</fullName>
    </alternativeName>
</protein>
<dbReference type="Pfam" id="PF01406">
    <property type="entry name" value="tRNA-synt_1e"/>
    <property type="match status" value="1"/>
</dbReference>
<comment type="similarity">
    <text evidence="3">Belongs to the class-I aminoacyl-tRNA synthetase family.</text>
</comment>
<dbReference type="InterPro" id="IPR056411">
    <property type="entry name" value="CysS_C"/>
</dbReference>
<dbReference type="InParanoid" id="D7FX39"/>
<keyword evidence="8" id="KW-0479">Metal-binding</keyword>
<evidence type="ECO:0000259" key="15">
    <source>
        <dbReference type="SMART" id="SM00840"/>
    </source>
</evidence>
<evidence type="ECO:0000256" key="12">
    <source>
        <dbReference type="ARBA" id="ARBA00022917"/>
    </source>
</evidence>
<dbReference type="SUPFAM" id="SSF47323">
    <property type="entry name" value="Anticodon-binding domain of a subclass of class I aminoacyl-tRNA synthetases"/>
    <property type="match status" value="1"/>
</dbReference>
<reference evidence="16 17" key="1">
    <citation type="journal article" date="2010" name="Nature">
        <title>The Ectocarpus genome and the independent evolution of multicellularity in brown algae.</title>
        <authorList>
            <person name="Cock J.M."/>
            <person name="Sterck L."/>
            <person name="Rouze P."/>
            <person name="Scornet D."/>
            <person name="Allen A.E."/>
            <person name="Amoutzias G."/>
            <person name="Anthouard V."/>
            <person name="Artiguenave F."/>
            <person name="Aury J.M."/>
            <person name="Badger J.H."/>
            <person name="Beszteri B."/>
            <person name="Billiau K."/>
            <person name="Bonnet E."/>
            <person name="Bothwell J.H."/>
            <person name="Bowler C."/>
            <person name="Boyen C."/>
            <person name="Brownlee C."/>
            <person name="Carrano C.J."/>
            <person name="Charrier B."/>
            <person name="Cho G.Y."/>
            <person name="Coelho S.M."/>
            <person name="Collen J."/>
            <person name="Corre E."/>
            <person name="Da Silva C."/>
            <person name="Delage L."/>
            <person name="Delaroque N."/>
            <person name="Dittami S.M."/>
            <person name="Doulbeau S."/>
            <person name="Elias M."/>
            <person name="Farnham G."/>
            <person name="Gachon C.M."/>
            <person name="Gschloessl B."/>
            <person name="Heesch S."/>
            <person name="Jabbari K."/>
            <person name="Jubin C."/>
            <person name="Kawai H."/>
            <person name="Kimura K."/>
            <person name="Kloareg B."/>
            <person name="Kupper F.C."/>
            <person name="Lang D."/>
            <person name="Le Bail A."/>
            <person name="Leblanc C."/>
            <person name="Lerouge P."/>
            <person name="Lohr M."/>
            <person name="Lopez P.J."/>
            <person name="Martens C."/>
            <person name="Maumus F."/>
            <person name="Michel G."/>
            <person name="Miranda-Saavedra D."/>
            <person name="Morales J."/>
            <person name="Moreau H."/>
            <person name="Motomura T."/>
            <person name="Nagasato C."/>
            <person name="Napoli C.A."/>
            <person name="Nelson D.R."/>
            <person name="Nyvall-Collen P."/>
            <person name="Peters A.F."/>
            <person name="Pommier C."/>
            <person name="Potin P."/>
            <person name="Poulain J."/>
            <person name="Quesneville H."/>
            <person name="Read B."/>
            <person name="Rensing S.A."/>
            <person name="Ritter A."/>
            <person name="Rousvoal S."/>
            <person name="Samanta M."/>
            <person name="Samson G."/>
            <person name="Schroeder D.C."/>
            <person name="Segurens B."/>
            <person name="Strittmatter M."/>
            <person name="Tonon T."/>
            <person name="Tregear J.W."/>
            <person name="Valentin K."/>
            <person name="von Dassow P."/>
            <person name="Yamagishi T."/>
            <person name="Van de Peer Y."/>
            <person name="Wincker P."/>
        </authorList>
    </citation>
    <scope>NUCLEOTIDE SEQUENCE [LARGE SCALE GENOMIC DNA]</scope>
    <source>
        <strain evidence="17">Ec32 / CCAP1310/4</strain>
    </source>
</reference>
<dbReference type="InterPro" id="IPR009080">
    <property type="entry name" value="tRNAsynth_Ia_anticodon-bd"/>
</dbReference>
<evidence type="ECO:0000256" key="7">
    <source>
        <dbReference type="ARBA" id="ARBA00022598"/>
    </source>
</evidence>
<dbReference type="OMA" id="IMRWPSP"/>
<evidence type="ECO:0000313" key="17">
    <source>
        <dbReference type="Proteomes" id="UP000002630"/>
    </source>
</evidence>
<evidence type="ECO:0000256" key="9">
    <source>
        <dbReference type="ARBA" id="ARBA00022741"/>
    </source>
</evidence>
<dbReference type="InterPro" id="IPR014729">
    <property type="entry name" value="Rossmann-like_a/b/a_fold"/>
</dbReference>
<evidence type="ECO:0000256" key="4">
    <source>
        <dbReference type="ARBA" id="ARBA00012832"/>
    </source>
</evidence>
<evidence type="ECO:0000256" key="2">
    <source>
        <dbReference type="ARBA" id="ARBA00004496"/>
    </source>
</evidence>
<feature type="domain" description="Cysteinyl-tRNA synthetase class Ia DALR" evidence="15">
    <location>
        <begin position="385"/>
        <end position="469"/>
    </location>
</feature>
<dbReference type="EC" id="6.1.1.16" evidence="4"/>
<dbReference type="HAMAP" id="MF_00041">
    <property type="entry name" value="Cys_tRNA_synth"/>
    <property type="match status" value="1"/>
</dbReference>
<dbReference type="InterPro" id="IPR015273">
    <property type="entry name" value="Cys-tRNA-synt_Ia_DALR"/>
</dbReference>
<dbReference type="Pfam" id="PF23493">
    <property type="entry name" value="CysS_C"/>
    <property type="match status" value="1"/>
</dbReference>
<evidence type="ECO:0000256" key="10">
    <source>
        <dbReference type="ARBA" id="ARBA00022833"/>
    </source>
</evidence>
<dbReference type="Gene3D" id="1.20.120.1910">
    <property type="entry name" value="Cysteine-tRNA ligase, C-terminal anti-codon recognition domain"/>
    <property type="match status" value="1"/>
</dbReference>
<name>D7FX39_ECTSI</name>
<dbReference type="GO" id="GO:0004817">
    <property type="term" value="F:cysteine-tRNA ligase activity"/>
    <property type="evidence" value="ECO:0007669"/>
    <property type="project" value="UniProtKB-EC"/>
</dbReference>
<dbReference type="GO" id="GO:0005737">
    <property type="term" value="C:cytoplasm"/>
    <property type="evidence" value="ECO:0007669"/>
    <property type="project" value="UniProtKB-SubCell"/>
</dbReference>
<dbReference type="EMBL" id="FN648509">
    <property type="protein sequence ID" value="CBJ26372.1"/>
    <property type="molecule type" value="Genomic_DNA"/>
</dbReference>
<comment type="subcellular location">
    <subcellularLocation>
        <location evidence="2">Cytoplasm</location>
    </subcellularLocation>
</comment>
<evidence type="ECO:0000256" key="6">
    <source>
        <dbReference type="ARBA" id="ARBA00022490"/>
    </source>
</evidence>
<evidence type="ECO:0000256" key="11">
    <source>
        <dbReference type="ARBA" id="ARBA00022840"/>
    </source>
</evidence>
<dbReference type="GO" id="GO:0005524">
    <property type="term" value="F:ATP binding"/>
    <property type="evidence" value="ECO:0007669"/>
    <property type="project" value="UniProtKB-KW"/>
</dbReference>
<dbReference type="GO" id="GO:0046872">
    <property type="term" value="F:metal ion binding"/>
    <property type="evidence" value="ECO:0007669"/>
    <property type="project" value="UniProtKB-KW"/>
</dbReference>
<gene>
    <name evidence="16" type="primary">CYSRS</name>
    <name evidence="16" type="ORF">Esi_0032_0088</name>
</gene>
<dbReference type="InterPro" id="IPR032678">
    <property type="entry name" value="tRNA-synt_1_cat_dom"/>
</dbReference>
<evidence type="ECO:0000256" key="14">
    <source>
        <dbReference type="ARBA" id="ARBA00031499"/>
    </source>
</evidence>
<dbReference type="PANTHER" id="PTHR10890:SF25">
    <property type="entry name" value="CYSTEINE--TRNA LIGASE, CHLOROPLASTIC_MITOCHONDRIAL"/>
    <property type="match status" value="1"/>
</dbReference>
<dbReference type="InterPro" id="IPR024909">
    <property type="entry name" value="Cys-tRNA/MSH_ligase"/>
</dbReference>
<evidence type="ECO:0000256" key="1">
    <source>
        <dbReference type="ARBA" id="ARBA00001947"/>
    </source>
</evidence>
<dbReference type="NCBIfam" id="TIGR00435">
    <property type="entry name" value="cysS"/>
    <property type="match status" value="1"/>
</dbReference>
<keyword evidence="13" id="KW-0030">Aminoacyl-tRNA synthetase</keyword>
<keyword evidence="11" id="KW-0067">ATP-binding</keyword>
<evidence type="ECO:0000256" key="8">
    <source>
        <dbReference type="ARBA" id="ARBA00022723"/>
    </source>
</evidence>
<dbReference type="Proteomes" id="UP000002630">
    <property type="component" value="Linkage Group LG04"/>
</dbReference>
<evidence type="ECO:0000313" key="16">
    <source>
        <dbReference type="EMBL" id="CBJ26372.1"/>
    </source>
</evidence>
<dbReference type="Gene3D" id="3.40.50.620">
    <property type="entry name" value="HUPs"/>
    <property type="match status" value="1"/>
</dbReference>